<keyword evidence="1" id="KW-0812">Transmembrane</keyword>
<evidence type="ECO:0000313" key="2">
    <source>
        <dbReference type="EMBL" id="MBF0636295.1"/>
    </source>
</evidence>
<dbReference type="PANTHER" id="PTHR39165:SF1">
    <property type="entry name" value="DUF456 DOMAIN-CONTAINING PROTEIN"/>
    <property type="match status" value="1"/>
</dbReference>
<feature type="transmembrane region" description="Helical" evidence="1">
    <location>
        <begin position="86"/>
        <end position="111"/>
    </location>
</feature>
<evidence type="ECO:0000256" key="1">
    <source>
        <dbReference type="SAM" id="Phobius"/>
    </source>
</evidence>
<dbReference type="Pfam" id="PF04306">
    <property type="entry name" value="DUF456"/>
    <property type="match status" value="1"/>
</dbReference>
<dbReference type="RefSeq" id="WP_114608031.1">
    <property type="nucleotide sequence ID" value="NZ_JABVZQ010000001.1"/>
</dbReference>
<protein>
    <submittedName>
        <fullName evidence="2">DUF456 family protein</fullName>
    </submittedName>
</protein>
<feature type="transmembrane region" description="Helical" evidence="1">
    <location>
        <begin position="6"/>
        <end position="24"/>
    </location>
</feature>
<organism evidence="2 3">
    <name type="scientific">Prosthecochloris ethylica</name>
    <dbReference type="NCBI Taxonomy" id="2743976"/>
    <lineage>
        <taxon>Bacteria</taxon>
        <taxon>Pseudomonadati</taxon>
        <taxon>Chlorobiota</taxon>
        <taxon>Chlorobiia</taxon>
        <taxon>Chlorobiales</taxon>
        <taxon>Chlorobiaceae</taxon>
        <taxon>Prosthecochloris</taxon>
    </lineage>
</organism>
<gene>
    <name evidence="2" type="ORF">INT08_03755</name>
</gene>
<feature type="transmembrane region" description="Helical" evidence="1">
    <location>
        <begin position="131"/>
        <end position="157"/>
    </location>
</feature>
<proteinExistence type="predicted"/>
<dbReference type="PANTHER" id="PTHR39165">
    <property type="entry name" value="IG HYPOTHETICAL 17883"/>
    <property type="match status" value="1"/>
</dbReference>
<dbReference type="InterPro" id="IPR007403">
    <property type="entry name" value="DUF456"/>
</dbReference>
<comment type="caution">
    <text evidence="2">The sequence shown here is derived from an EMBL/GenBank/DDBJ whole genome shotgun (WGS) entry which is preliminary data.</text>
</comment>
<accession>A0ABR9XR65</accession>
<dbReference type="Proteomes" id="UP000619838">
    <property type="component" value="Unassembled WGS sequence"/>
</dbReference>
<dbReference type="EMBL" id="JADGII010000004">
    <property type="protein sequence ID" value="MBF0636295.1"/>
    <property type="molecule type" value="Genomic_DNA"/>
</dbReference>
<keyword evidence="1" id="KW-1133">Transmembrane helix</keyword>
<name>A0ABR9XR65_9CHLB</name>
<keyword evidence="1" id="KW-0472">Membrane</keyword>
<reference evidence="2 3" key="1">
    <citation type="journal article" date="2020" name="Microorganisms">
        <title>Simultaneous Genome Sequencing of Prosthecochloris ethylica and Desulfuromonas acetoxidans within a Syntrophic Mixture Reveals Unique Pili and Protein Interactions.</title>
        <authorList>
            <person name="Kyndt J.A."/>
            <person name="Van Beeumen J.J."/>
            <person name="Meyer T.E."/>
        </authorList>
    </citation>
    <scope>NUCLEOTIDE SEQUENCE [LARGE SCALE GENOMIC DNA]</scope>
    <source>
        <strain evidence="2 3">N3</strain>
    </source>
</reference>
<evidence type="ECO:0000313" key="3">
    <source>
        <dbReference type="Proteomes" id="UP000619838"/>
    </source>
</evidence>
<keyword evidence="3" id="KW-1185">Reference proteome</keyword>
<sequence length="162" mass="16067">MDSSLVLWIIAAVLLVTGTAGMVLPALPGIILVYAGLVVAAWAEDFLYVGGGTLALLGVLTLLGYGADALAGAFGAERFGGGRAAVLGAGIGTVIGFFFGLPGMLAGPFLGAVAGEFLSGNHFASAARAGIGAWVGMVAGVVVKAAVLFLLIGIFVFKRLLG</sequence>
<feature type="transmembrane region" description="Helical" evidence="1">
    <location>
        <begin position="55"/>
        <end position="74"/>
    </location>
</feature>